<reference evidence="2 3" key="1">
    <citation type="journal article" date="2021" name="Nat. Commun.">
        <title>Incipient diploidization of the medicinal plant Perilla within 10,000 years.</title>
        <authorList>
            <person name="Zhang Y."/>
            <person name="Shen Q."/>
            <person name="Leng L."/>
            <person name="Zhang D."/>
            <person name="Chen S."/>
            <person name="Shi Y."/>
            <person name="Ning Z."/>
            <person name="Chen S."/>
        </authorList>
    </citation>
    <scope>NUCLEOTIDE SEQUENCE [LARGE SCALE GENOMIC DNA]</scope>
    <source>
        <strain evidence="3">cv. PC099</strain>
    </source>
</reference>
<protein>
    <submittedName>
        <fullName evidence="2">Uncharacterized protein</fullName>
    </submittedName>
</protein>
<evidence type="ECO:0000256" key="1">
    <source>
        <dbReference type="SAM" id="MobiDB-lite"/>
    </source>
</evidence>
<accession>A0AAD4JL47</accession>
<dbReference type="PANTHER" id="PTHR47481">
    <property type="match status" value="1"/>
</dbReference>
<comment type="caution">
    <text evidence="2">The sequence shown here is derived from an EMBL/GenBank/DDBJ whole genome shotgun (WGS) entry which is preliminary data.</text>
</comment>
<evidence type="ECO:0000313" key="2">
    <source>
        <dbReference type="EMBL" id="KAH6835324.1"/>
    </source>
</evidence>
<dbReference type="Proteomes" id="UP001190926">
    <property type="component" value="Unassembled WGS sequence"/>
</dbReference>
<feature type="compositionally biased region" description="Basic residues" evidence="1">
    <location>
        <begin position="149"/>
        <end position="160"/>
    </location>
</feature>
<proteinExistence type="predicted"/>
<evidence type="ECO:0000313" key="3">
    <source>
        <dbReference type="Proteomes" id="UP001190926"/>
    </source>
</evidence>
<keyword evidence="3" id="KW-1185">Reference proteome</keyword>
<dbReference type="EMBL" id="SDAM02000036">
    <property type="protein sequence ID" value="KAH6835324.1"/>
    <property type="molecule type" value="Genomic_DNA"/>
</dbReference>
<dbReference type="PANTHER" id="PTHR47481:SF31">
    <property type="entry name" value="OS01G0873500 PROTEIN"/>
    <property type="match status" value="1"/>
</dbReference>
<dbReference type="Pfam" id="PF14223">
    <property type="entry name" value="Retrotran_gag_2"/>
    <property type="match status" value="1"/>
</dbReference>
<name>A0AAD4JL47_PERFH</name>
<dbReference type="AlphaFoldDB" id="A0AAD4JL47"/>
<feature type="region of interest" description="Disordered" evidence="1">
    <location>
        <begin position="124"/>
        <end position="163"/>
    </location>
</feature>
<sequence>MLNPAFVDWHRQDQLIICWLLSSMTEGVLAGVLQTLKKGGFSMKDYLNKVKNCCDVLASAGEKITDDNQILHILTGLRSAYNPVMVSLTSRIETCTLREVKALLLSYESRLEMVEHSSLSIEGSSPTANIASSNQNMRSSSFSSSNHGRGGRRHNYRSRGGRYNNNYKPRCQICNMLGHTADRCYERLVRHFTPKINFPTAVGMPLLYYTVMNKIVS</sequence>
<feature type="compositionally biased region" description="Low complexity" evidence="1">
    <location>
        <begin position="132"/>
        <end position="147"/>
    </location>
</feature>
<gene>
    <name evidence="2" type="ORF">C2S53_000529</name>
</gene>
<organism evidence="2 3">
    <name type="scientific">Perilla frutescens var. hirtella</name>
    <name type="common">Perilla citriodora</name>
    <name type="synonym">Perilla setoyensis</name>
    <dbReference type="NCBI Taxonomy" id="608512"/>
    <lineage>
        <taxon>Eukaryota</taxon>
        <taxon>Viridiplantae</taxon>
        <taxon>Streptophyta</taxon>
        <taxon>Embryophyta</taxon>
        <taxon>Tracheophyta</taxon>
        <taxon>Spermatophyta</taxon>
        <taxon>Magnoliopsida</taxon>
        <taxon>eudicotyledons</taxon>
        <taxon>Gunneridae</taxon>
        <taxon>Pentapetalae</taxon>
        <taxon>asterids</taxon>
        <taxon>lamiids</taxon>
        <taxon>Lamiales</taxon>
        <taxon>Lamiaceae</taxon>
        <taxon>Nepetoideae</taxon>
        <taxon>Elsholtzieae</taxon>
        <taxon>Perilla</taxon>
    </lineage>
</organism>